<feature type="transmembrane region" description="Helical" evidence="7">
    <location>
        <begin position="41"/>
        <end position="63"/>
    </location>
</feature>
<evidence type="ECO:0000313" key="9">
    <source>
        <dbReference type="EMBL" id="PSB15703.1"/>
    </source>
</evidence>
<dbReference type="SMART" id="SM00388">
    <property type="entry name" value="HisKA"/>
    <property type="match status" value="1"/>
</dbReference>
<dbReference type="PANTHER" id="PTHR43711">
    <property type="entry name" value="TWO-COMPONENT HISTIDINE KINASE"/>
    <property type="match status" value="1"/>
</dbReference>
<dbReference type="PROSITE" id="PS50109">
    <property type="entry name" value="HIS_KIN"/>
    <property type="match status" value="1"/>
</dbReference>
<dbReference type="GO" id="GO:0000155">
    <property type="term" value="F:phosphorelay sensor kinase activity"/>
    <property type="evidence" value="ECO:0007669"/>
    <property type="project" value="InterPro"/>
</dbReference>
<evidence type="ECO:0000259" key="8">
    <source>
        <dbReference type="PROSITE" id="PS50109"/>
    </source>
</evidence>
<dbReference type="AlphaFoldDB" id="A0A2T1D5C0"/>
<keyword evidence="7" id="KW-1133">Transmembrane helix</keyword>
<dbReference type="InterPro" id="IPR005467">
    <property type="entry name" value="His_kinase_dom"/>
</dbReference>
<evidence type="ECO:0000256" key="7">
    <source>
        <dbReference type="SAM" id="Phobius"/>
    </source>
</evidence>
<dbReference type="SUPFAM" id="SSF55874">
    <property type="entry name" value="ATPase domain of HSP90 chaperone/DNA topoisomerase II/histidine kinase"/>
    <property type="match status" value="1"/>
</dbReference>
<keyword evidence="7" id="KW-0472">Membrane</keyword>
<evidence type="ECO:0000313" key="10">
    <source>
        <dbReference type="Proteomes" id="UP000238634"/>
    </source>
</evidence>
<organism evidence="9 10">
    <name type="scientific">Phormidesmis priestleyi ULC007</name>
    <dbReference type="NCBI Taxonomy" id="1920490"/>
    <lineage>
        <taxon>Bacteria</taxon>
        <taxon>Bacillati</taxon>
        <taxon>Cyanobacteriota</taxon>
        <taxon>Cyanophyceae</taxon>
        <taxon>Leptolyngbyales</taxon>
        <taxon>Leptolyngbyaceae</taxon>
        <taxon>Phormidesmis</taxon>
    </lineage>
</organism>
<protein>
    <recommendedName>
        <fullName evidence="2">histidine kinase</fullName>
        <ecNumber evidence="2">2.7.13.3</ecNumber>
    </recommendedName>
</protein>
<dbReference type="SUPFAM" id="SSF47384">
    <property type="entry name" value="Homodimeric domain of signal transducing histidine kinase"/>
    <property type="match status" value="1"/>
</dbReference>
<evidence type="ECO:0000256" key="5">
    <source>
        <dbReference type="ARBA" id="ARBA00022777"/>
    </source>
</evidence>
<sequence>MVVFAIAAVSFIILSRQEVQTLLSMSSFDGATTLKFLTMSSQLITLSLMVIGALLISTITLIWRSLSTLRHLNKWVTSSTNSMNSYPLNLYPAPSEIKVLAQRRNEILTQLASVKEQQRQFTNAVAHELRSPLSLVYGYLQRSQKQSKTLTEAQKETLGMAIAEAERMTMILQDLIDLARAESIDVPISGEVIILNDFIRDIVSMTKKFEHRQIETELSAVRIRAQTNRDYLMQVLDHLISNAIKHSDLNTTIVIMLNQVRDAAIIQVRDHGSGISSSQQELVFEPFYRTDPSRARSTGGTGLGLAIAKTIAERMGGTITVDSHPGEGSTFTLILPAIGTRS</sequence>
<keyword evidence="5 9" id="KW-0418">Kinase</keyword>
<gene>
    <name evidence="9" type="ORF">C7B65_23770</name>
</gene>
<dbReference type="InterPro" id="IPR036890">
    <property type="entry name" value="HATPase_C_sf"/>
</dbReference>
<accession>A0A2T1D5C0</accession>
<dbReference type="Gene3D" id="3.30.565.10">
    <property type="entry name" value="Histidine kinase-like ATPase, C-terminal domain"/>
    <property type="match status" value="1"/>
</dbReference>
<dbReference type="Pfam" id="PF00512">
    <property type="entry name" value="HisKA"/>
    <property type="match status" value="1"/>
</dbReference>
<dbReference type="Proteomes" id="UP000238634">
    <property type="component" value="Unassembled WGS sequence"/>
</dbReference>
<comment type="caution">
    <text evidence="9">The sequence shown here is derived from an EMBL/GenBank/DDBJ whole genome shotgun (WGS) entry which is preliminary data.</text>
</comment>
<evidence type="ECO:0000256" key="3">
    <source>
        <dbReference type="ARBA" id="ARBA00022553"/>
    </source>
</evidence>
<dbReference type="STRING" id="1920490.GCA_001895925_02822"/>
<dbReference type="FunFam" id="3.30.565.10:FF:000006">
    <property type="entry name" value="Sensor histidine kinase WalK"/>
    <property type="match status" value="1"/>
</dbReference>
<proteinExistence type="predicted"/>
<feature type="domain" description="Histidine kinase" evidence="8">
    <location>
        <begin position="124"/>
        <end position="339"/>
    </location>
</feature>
<dbReference type="Gene3D" id="1.10.287.130">
    <property type="match status" value="1"/>
</dbReference>
<dbReference type="InterPro" id="IPR050736">
    <property type="entry name" value="Sensor_HK_Regulatory"/>
</dbReference>
<dbReference type="InterPro" id="IPR003594">
    <property type="entry name" value="HATPase_dom"/>
</dbReference>
<dbReference type="InterPro" id="IPR003661">
    <property type="entry name" value="HisK_dim/P_dom"/>
</dbReference>
<reference evidence="9 10" key="1">
    <citation type="submission" date="2018-02" db="EMBL/GenBank/DDBJ databases">
        <authorList>
            <person name="Cohen D.B."/>
            <person name="Kent A.D."/>
        </authorList>
    </citation>
    <scope>NUCLEOTIDE SEQUENCE [LARGE SCALE GENOMIC DNA]</scope>
    <source>
        <strain evidence="9 10">ULC007</strain>
    </source>
</reference>
<dbReference type="PRINTS" id="PR00344">
    <property type="entry name" value="BCTRLSENSOR"/>
</dbReference>
<evidence type="ECO:0000256" key="4">
    <source>
        <dbReference type="ARBA" id="ARBA00022679"/>
    </source>
</evidence>
<evidence type="ECO:0000256" key="2">
    <source>
        <dbReference type="ARBA" id="ARBA00012438"/>
    </source>
</evidence>
<dbReference type="CDD" id="cd00082">
    <property type="entry name" value="HisKA"/>
    <property type="match status" value="1"/>
</dbReference>
<dbReference type="OrthoDB" id="572021at2"/>
<keyword evidence="6" id="KW-0902">Two-component regulatory system</keyword>
<dbReference type="SMART" id="SM00387">
    <property type="entry name" value="HATPase_c"/>
    <property type="match status" value="1"/>
</dbReference>
<dbReference type="InterPro" id="IPR004358">
    <property type="entry name" value="Sig_transdc_His_kin-like_C"/>
</dbReference>
<reference evidence="9 10" key="2">
    <citation type="submission" date="2018-03" db="EMBL/GenBank/DDBJ databases">
        <title>The ancient ancestry and fast evolution of plastids.</title>
        <authorList>
            <person name="Moore K.R."/>
            <person name="Magnabosco C."/>
            <person name="Momper L."/>
            <person name="Gold D.A."/>
            <person name="Bosak T."/>
            <person name="Fournier G.P."/>
        </authorList>
    </citation>
    <scope>NUCLEOTIDE SEQUENCE [LARGE SCALE GENOMIC DNA]</scope>
    <source>
        <strain evidence="9 10">ULC007</strain>
    </source>
</reference>
<dbReference type="EMBL" id="PVWG01000055">
    <property type="protein sequence ID" value="PSB15703.1"/>
    <property type="molecule type" value="Genomic_DNA"/>
</dbReference>
<keyword evidence="10" id="KW-1185">Reference proteome</keyword>
<evidence type="ECO:0000256" key="1">
    <source>
        <dbReference type="ARBA" id="ARBA00000085"/>
    </source>
</evidence>
<comment type="catalytic activity">
    <reaction evidence="1">
        <text>ATP + protein L-histidine = ADP + protein N-phospho-L-histidine.</text>
        <dbReference type="EC" id="2.7.13.3"/>
    </reaction>
</comment>
<evidence type="ECO:0000256" key="6">
    <source>
        <dbReference type="ARBA" id="ARBA00023012"/>
    </source>
</evidence>
<keyword evidence="4" id="KW-0808">Transferase</keyword>
<dbReference type="InterPro" id="IPR036097">
    <property type="entry name" value="HisK_dim/P_sf"/>
</dbReference>
<keyword evidence="7" id="KW-0812">Transmembrane</keyword>
<dbReference type="EC" id="2.7.13.3" evidence="2"/>
<name>A0A2T1D5C0_9CYAN</name>
<dbReference type="PANTHER" id="PTHR43711:SF1">
    <property type="entry name" value="HISTIDINE KINASE 1"/>
    <property type="match status" value="1"/>
</dbReference>
<dbReference type="Pfam" id="PF02518">
    <property type="entry name" value="HATPase_c"/>
    <property type="match status" value="1"/>
</dbReference>
<keyword evidence="3" id="KW-0597">Phosphoprotein</keyword>